<reference evidence="1" key="1">
    <citation type="journal article" date="2015" name="Nature">
        <title>Complex archaea that bridge the gap between prokaryotes and eukaryotes.</title>
        <authorList>
            <person name="Spang A."/>
            <person name="Saw J.H."/>
            <person name="Jorgensen S.L."/>
            <person name="Zaremba-Niedzwiedzka K."/>
            <person name="Martijn J."/>
            <person name="Lind A.E."/>
            <person name="van Eijk R."/>
            <person name="Schleper C."/>
            <person name="Guy L."/>
            <person name="Ettema T.J."/>
        </authorList>
    </citation>
    <scope>NUCLEOTIDE SEQUENCE</scope>
</reference>
<organism evidence="1">
    <name type="scientific">marine sediment metagenome</name>
    <dbReference type="NCBI Taxonomy" id="412755"/>
    <lineage>
        <taxon>unclassified sequences</taxon>
        <taxon>metagenomes</taxon>
        <taxon>ecological metagenomes</taxon>
    </lineage>
</organism>
<name>A0A0F9F092_9ZZZZ</name>
<dbReference type="AlphaFoldDB" id="A0A0F9F092"/>
<comment type="caution">
    <text evidence="1">The sequence shown here is derived from an EMBL/GenBank/DDBJ whole genome shotgun (WGS) entry which is preliminary data.</text>
</comment>
<sequence>MWLGLSWFSYFVSTPRRIAIWSRADSRPGSDT</sequence>
<proteinExistence type="predicted"/>
<feature type="non-terminal residue" evidence="1">
    <location>
        <position position="32"/>
    </location>
</feature>
<gene>
    <name evidence="1" type="ORF">LCGC14_2090640</name>
</gene>
<evidence type="ECO:0000313" key="1">
    <source>
        <dbReference type="EMBL" id="KKL71861.1"/>
    </source>
</evidence>
<dbReference type="EMBL" id="LAZR01025455">
    <property type="protein sequence ID" value="KKL71861.1"/>
    <property type="molecule type" value="Genomic_DNA"/>
</dbReference>
<accession>A0A0F9F092</accession>
<protein>
    <submittedName>
        <fullName evidence="1">Uncharacterized protein</fullName>
    </submittedName>
</protein>